<feature type="chain" id="PRO_5009293981" description="Glycosyl hydrolase family 79, N-terminal domain" evidence="1">
    <location>
        <begin position="39"/>
        <end position="506"/>
    </location>
</feature>
<keyword evidence="1" id="KW-0732">Signal</keyword>
<gene>
    <name evidence="2" type="ORF">SAMN05421819_3930</name>
</gene>
<reference evidence="2 3" key="1">
    <citation type="submission" date="2016-10" db="EMBL/GenBank/DDBJ databases">
        <authorList>
            <person name="de Groot N.N."/>
        </authorList>
    </citation>
    <scope>NUCLEOTIDE SEQUENCE [LARGE SCALE GENOMIC DNA]</scope>
    <source>
        <strain evidence="2 3">DSM 22489</strain>
    </source>
</reference>
<dbReference type="InterPro" id="IPR013780">
    <property type="entry name" value="Glyco_hydro_b"/>
</dbReference>
<sequence length="506" mass="54168">MYPCGDMSPRSPLDRRRFVSLSLAATASAAASPWTALAQSATRATLVLHPDQPGPSVPANFLGLSYETQQLSDPTFFSPANKGLIAQLRALAPHGVLRLGGNTSDYGYWKPTPDSKMPPRKPREYKVGDPDPNTAYAVTPEAVHNLNAFLDATGWTCLYGINLGTNIPSLAAEEAAFVTKTLGPKLEYLQIGNEADRFGSTIRDPQTWGVDAFLAEWLTFAKAILAKVPNAMFGMPDIASNATWFATIGEKLKDDPIRAHIACLSHHYYIGGPPSNPEMTIDKILRPNPTVLKQAEMTSAAAKKLDTHWRMTEGNTCYRGGKPGVSDVFASALWSADYLLQLASLGYAGVNLHGGDGQMVANSLGGKLPGDELVLAAHGNPAEHPHPYYTPIAHIGDKYVAEPVSVGMRFAGIFAGAQLFALDFDPGPVNATAYAGRLANGQHAVAIINKDRTQPLAIDLARYSLGFTLTAPALDSRSAELGEPSRFREVSIVPPSSAIILYSTQG</sequence>
<accession>A0A1H6BQE6</accession>
<feature type="signal peptide" evidence="1">
    <location>
        <begin position="1"/>
        <end position="38"/>
    </location>
</feature>
<keyword evidence="3" id="KW-1185">Reference proteome</keyword>
<dbReference type="Gene3D" id="3.20.20.80">
    <property type="entry name" value="Glycosidases"/>
    <property type="match status" value="1"/>
</dbReference>
<dbReference type="AlphaFoldDB" id="A0A1H6BQE6"/>
<dbReference type="PANTHER" id="PTHR36183:SF2">
    <property type="entry name" value="BETA-GLUCURONIDASE C-TERMINAL DOMAIN-CONTAINING PROTEIN"/>
    <property type="match status" value="1"/>
</dbReference>
<dbReference type="InterPro" id="IPR006311">
    <property type="entry name" value="TAT_signal"/>
</dbReference>
<protein>
    <recommendedName>
        <fullName evidence="4">Glycosyl hydrolase family 79, N-terminal domain</fullName>
    </recommendedName>
</protein>
<proteinExistence type="predicted"/>
<dbReference type="Proteomes" id="UP000236728">
    <property type="component" value="Unassembled WGS sequence"/>
</dbReference>
<evidence type="ECO:0000313" key="2">
    <source>
        <dbReference type="EMBL" id="SEG62928.1"/>
    </source>
</evidence>
<organism evidence="2 3">
    <name type="scientific">Bryocella elongata</name>
    <dbReference type="NCBI Taxonomy" id="863522"/>
    <lineage>
        <taxon>Bacteria</taxon>
        <taxon>Pseudomonadati</taxon>
        <taxon>Acidobacteriota</taxon>
        <taxon>Terriglobia</taxon>
        <taxon>Terriglobales</taxon>
        <taxon>Acidobacteriaceae</taxon>
        <taxon>Bryocella</taxon>
    </lineage>
</organism>
<dbReference type="SUPFAM" id="SSF51445">
    <property type="entry name" value="(Trans)glycosidases"/>
    <property type="match status" value="1"/>
</dbReference>
<dbReference type="EMBL" id="FNVA01000007">
    <property type="protein sequence ID" value="SEG62928.1"/>
    <property type="molecule type" value="Genomic_DNA"/>
</dbReference>
<evidence type="ECO:0000313" key="3">
    <source>
        <dbReference type="Proteomes" id="UP000236728"/>
    </source>
</evidence>
<dbReference type="PANTHER" id="PTHR36183">
    <property type="entry name" value="BETA-GLUCURONIDASE"/>
    <property type="match status" value="1"/>
</dbReference>
<dbReference type="InterPro" id="IPR017853">
    <property type="entry name" value="GH"/>
</dbReference>
<dbReference type="Gene3D" id="2.60.40.1180">
    <property type="entry name" value="Golgi alpha-mannosidase II"/>
    <property type="match status" value="1"/>
</dbReference>
<dbReference type="InterPro" id="IPR052974">
    <property type="entry name" value="GH79_Enzymes"/>
</dbReference>
<name>A0A1H6BQE6_9BACT</name>
<dbReference type="PROSITE" id="PS51318">
    <property type="entry name" value="TAT"/>
    <property type="match status" value="1"/>
</dbReference>
<evidence type="ECO:0008006" key="4">
    <source>
        <dbReference type="Google" id="ProtNLM"/>
    </source>
</evidence>
<evidence type="ECO:0000256" key="1">
    <source>
        <dbReference type="SAM" id="SignalP"/>
    </source>
</evidence>